<dbReference type="PIRSF" id="PIRSF026631">
    <property type="entry name" value="UCP026631"/>
    <property type="match status" value="1"/>
</dbReference>
<name>A0ABS6ZF48_9ACTN</name>
<dbReference type="Proteomes" id="UP000812013">
    <property type="component" value="Unassembled WGS sequence"/>
</dbReference>
<feature type="domain" description="YdbS-like PH" evidence="3">
    <location>
        <begin position="269"/>
        <end position="338"/>
    </location>
</feature>
<evidence type="ECO:0000313" key="4">
    <source>
        <dbReference type="EMBL" id="MBW5486356.1"/>
    </source>
</evidence>
<keyword evidence="2" id="KW-0812">Transmembrane</keyword>
<dbReference type="EMBL" id="WTFF01000382">
    <property type="protein sequence ID" value="MBW5486356.1"/>
    <property type="molecule type" value="Genomic_DNA"/>
</dbReference>
<evidence type="ECO:0000256" key="2">
    <source>
        <dbReference type="SAM" id="Phobius"/>
    </source>
</evidence>
<feature type="transmembrane region" description="Helical" evidence="2">
    <location>
        <begin position="233"/>
        <end position="256"/>
    </location>
</feature>
<organism evidence="4 5">
    <name type="scientific">Streptomyces bambusae</name>
    <dbReference type="NCBI Taxonomy" id="1550616"/>
    <lineage>
        <taxon>Bacteria</taxon>
        <taxon>Bacillati</taxon>
        <taxon>Actinomycetota</taxon>
        <taxon>Actinomycetes</taxon>
        <taxon>Kitasatosporales</taxon>
        <taxon>Streptomycetaceae</taxon>
        <taxon>Streptomyces</taxon>
    </lineage>
</organism>
<comment type="caution">
    <text evidence="4">The sequence shown here is derived from an EMBL/GenBank/DDBJ whole genome shotgun (WGS) entry which is preliminary data.</text>
</comment>
<dbReference type="PANTHER" id="PTHR34473">
    <property type="entry name" value="UPF0699 TRANSMEMBRANE PROTEIN YDBS"/>
    <property type="match status" value="1"/>
</dbReference>
<keyword evidence="2" id="KW-1133">Transmembrane helix</keyword>
<dbReference type="InterPro" id="IPR014529">
    <property type="entry name" value="UCP026631"/>
</dbReference>
<dbReference type="PANTHER" id="PTHR34473:SF2">
    <property type="entry name" value="UPF0699 TRANSMEMBRANE PROTEIN YDBT"/>
    <property type="match status" value="1"/>
</dbReference>
<accession>A0ABS6ZF48</accession>
<feature type="domain" description="YdbS-like PH" evidence="3">
    <location>
        <begin position="99"/>
        <end position="176"/>
    </location>
</feature>
<keyword evidence="2" id="KW-0472">Membrane</keyword>
<reference evidence="4 5" key="1">
    <citation type="submission" date="2019-12" db="EMBL/GenBank/DDBJ databases">
        <title>Genome sequence of Streptomyces bambusae.</title>
        <authorList>
            <person name="Bansal K."/>
            <person name="Choksket S."/>
            <person name="Korpole S."/>
            <person name="Patil P.B."/>
        </authorList>
    </citation>
    <scope>NUCLEOTIDE SEQUENCE [LARGE SCALE GENOMIC DNA]</scope>
    <source>
        <strain evidence="4 5">SK60</strain>
    </source>
</reference>
<feature type="transmembrane region" description="Helical" evidence="2">
    <location>
        <begin position="78"/>
        <end position="102"/>
    </location>
</feature>
<dbReference type="Pfam" id="PF03703">
    <property type="entry name" value="bPH_2"/>
    <property type="match status" value="3"/>
</dbReference>
<proteinExistence type="predicted"/>
<dbReference type="InterPro" id="IPR005182">
    <property type="entry name" value="YdbS-like_PH"/>
</dbReference>
<feature type="compositionally biased region" description="Low complexity" evidence="1">
    <location>
        <begin position="24"/>
        <end position="35"/>
    </location>
</feature>
<keyword evidence="5" id="KW-1185">Reference proteome</keyword>
<feature type="compositionally biased region" description="Basic and acidic residues" evidence="1">
    <location>
        <begin position="1"/>
        <end position="10"/>
    </location>
</feature>
<sequence length="464" mass="49983">MEPGAAHEEPGAAPAEADTPPVEPGAAPVEPGAAPAEHHRLHPFTPLRRAWVPIGAVIGVLSQQVDRAQEWARDLGSVLGVLLLLGLLLLGALYGFLSWWFTSYAVTDTELRIRTGLLFRRTAHIRLDRLQAVDVTQPLLARATGVAKLKLDVIGTDDKDELAFLGEREARALRAELLARAAGFAPAEAAGVGEAPVHGLLRVPADRLWRSLLLSLGVWGALAGGLAASVAVWWISASLVVSLAMLLPVLGGVWAASGGRFLTEYDWTVADSPDGLRLDHGLLDRAHETVPPGRVQMVRIVEPLLWRRRGWVRVELAVAGSKNDVLVPVAERGEAYAVVARVLPGVELADLEFAPSPGRASRWVVPVWWKGYGLAVSPQVFAARHGRLCRRTEIVPHAKVQSVRLTQGPWERARGVADVSVDHGANGTVTARLRAAAEAAEFLHAQADRSRTGRADASPDRWMT</sequence>
<protein>
    <submittedName>
        <fullName evidence="4">PH domain-containing protein</fullName>
    </submittedName>
</protein>
<feature type="region of interest" description="Disordered" evidence="1">
    <location>
        <begin position="1"/>
        <end position="37"/>
    </location>
</feature>
<evidence type="ECO:0000256" key="1">
    <source>
        <dbReference type="SAM" id="MobiDB-lite"/>
    </source>
</evidence>
<gene>
    <name evidence="4" type="ORF">GPJ59_31980</name>
</gene>
<feature type="transmembrane region" description="Helical" evidence="2">
    <location>
        <begin position="208"/>
        <end position="227"/>
    </location>
</feature>
<feature type="domain" description="YdbS-like PH" evidence="3">
    <location>
        <begin position="369"/>
        <end position="443"/>
    </location>
</feature>
<evidence type="ECO:0000259" key="3">
    <source>
        <dbReference type="Pfam" id="PF03703"/>
    </source>
</evidence>
<evidence type="ECO:0000313" key="5">
    <source>
        <dbReference type="Proteomes" id="UP000812013"/>
    </source>
</evidence>